<evidence type="ECO:0000256" key="1">
    <source>
        <dbReference type="SAM" id="MobiDB-lite"/>
    </source>
</evidence>
<feature type="region of interest" description="Disordered" evidence="1">
    <location>
        <begin position="415"/>
        <end position="435"/>
    </location>
</feature>
<feature type="region of interest" description="Disordered" evidence="1">
    <location>
        <begin position="311"/>
        <end position="376"/>
    </location>
</feature>
<gene>
    <name evidence="2" type="ORF">FGO68_gene13241</name>
</gene>
<dbReference type="Gene3D" id="1.10.472.10">
    <property type="entry name" value="Cyclin-like"/>
    <property type="match status" value="1"/>
</dbReference>
<organism evidence="2 3">
    <name type="scientific">Halteria grandinella</name>
    <dbReference type="NCBI Taxonomy" id="5974"/>
    <lineage>
        <taxon>Eukaryota</taxon>
        <taxon>Sar</taxon>
        <taxon>Alveolata</taxon>
        <taxon>Ciliophora</taxon>
        <taxon>Intramacronucleata</taxon>
        <taxon>Spirotrichea</taxon>
        <taxon>Stichotrichia</taxon>
        <taxon>Sporadotrichida</taxon>
        <taxon>Halteriidae</taxon>
        <taxon>Halteria</taxon>
    </lineage>
</organism>
<dbReference type="InterPro" id="IPR013922">
    <property type="entry name" value="Cyclin_PHO80-like"/>
</dbReference>
<dbReference type="AlphaFoldDB" id="A0A8J8TB01"/>
<dbReference type="Proteomes" id="UP000785679">
    <property type="component" value="Unassembled WGS sequence"/>
</dbReference>
<feature type="region of interest" description="Disordered" evidence="1">
    <location>
        <begin position="1"/>
        <end position="29"/>
    </location>
</feature>
<evidence type="ECO:0000313" key="2">
    <source>
        <dbReference type="EMBL" id="TNV87858.1"/>
    </source>
</evidence>
<feature type="compositionally biased region" description="Polar residues" evidence="1">
    <location>
        <begin position="254"/>
        <end position="271"/>
    </location>
</feature>
<sequence>MLMSSPSASNPYMTPVSSHQPDNMLLSQQSQSSKRQDLPIFQLLKAFKLQQYAQKLSEIGYGQDIYKLALLNQQQRQDLISSLKVLPGHSAKLMSLFDVIDELYPKKVVTEQLKQYTPGVQNKGFAKQQTKRVQSAYRLHTSQQQSRGGAKGVNPRSLINQYEALDPQTKHAFNNTFLMNLESVKYQIPQLFQHHFNPLDRNAAINSIFPPQYYQNPQQFSMSDQNWGVQAPENEEINQLVTKYVGRAVAQGVGSAQNRQGSNSANRQQVQENEKHLKIEMAHTMKVIERINKEFEQLTKSSQQEYDEIKQNQMSRGSMGYSRQSTGGNNTTYGSQNKRKNSTASSVASSKPQSVQQTKRNTAQLPAGLQKQQQQKTAVIQANSQVDMGRFQSNRQIARQKQAMHPRVITEHEVASEMTTPSKMREPSLTKNNTSHNASAVGLISGLKLGQTQTSGFKQTVQVNEDEENSEETSVEEVLPIEEPLSKQSSQHMEVEDLPPSFAPLIQQFEEHKEQYEYPEKQYVETAKPLPVTPGELIPPKKQRKLSPLLEKDERDLLWNNILGHSLDTKQVTSALGYLDLKQICLCLAHALNRHIQFSQGFYFLDDLQEQIKALHLEEHLKLDFSYELDPKMKIELPTSHPKQQLEDTKKEFEELRNKLKPEKKVMHQEESSGMSPIKKRGIKEPSGPFEYKEGFKLALAQQKSVSDEDQFERAEPIINDYGEEEIQQHVEEEYIQDYYGNQSGAGTLEKKRLMQQVLNDLEGGDDIEEEEENMRQGGDEPIDLDYSYSHLEDFLRSHRNTTVVNMGSMVTNSNVHSQQKPNAAGANATSTTTQQLMNTFLTSYNKNKNSQGGVSARGSHQPPILVESIPERKAADESGGSSSDQIGLMKLKPIEMVMGSPSVADSMSQSSTSGLQIDVRTKEGFKDLIRFQMRIFDCNYDFESDQLIDAPLPDENPTLEELYYYCKYVIISGRMEKEIPILCLVYIERFLSKTGILMNHLNWKRLTLISLCLASKIWDDDSLENVHFPKVMPDITVKEVAGLEKVFLQFLDFDLLMRGAEYAKYYFVLKTFAQESGFNSCLPPVGPLTAQKMSELQNNTAKIESELRDKYEVKLSLQKTM</sequence>
<proteinExistence type="predicted"/>
<keyword evidence="3" id="KW-1185">Reference proteome</keyword>
<dbReference type="EMBL" id="RRYP01000186">
    <property type="protein sequence ID" value="TNV87858.1"/>
    <property type="molecule type" value="Genomic_DNA"/>
</dbReference>
<dbReference type="Pfam" id="PF08613">
    <property type="entry name" value="Cyclin"/>
    <property type="match status" value="1"/>
</dbReference>
<dbReference type="CDD" id="cd20540">
    <property type="entry name" value="CYCLIN_CCNY_like"/>
    <property type="match status" value="1"/>
</dbReference>
<dbReference type="PANTHER" id="PTHR14248">
    <property type="entry name" value="CYCLIN Y, ISOFORM A"/>
    <property type="match status" value="1"/>
</dbReference>
<evidence type="ECO:0000313" key="3">
    <source>
        <dbReference type="Proteomes" id="UP000785679"/>
    </source>
</evidence>
<comment type="caution">
    <text evidence="2">The sequence shown here is derived from an EMBL/GenBank/DDBJ whole genome shotgun (WGS) entry which is preliminary data.</text>
</comment>
<dbReference type="InterPro" id="IPR036915">
    <property type="entry name" value="Cyclin-like_sf"/>
</dbReference>
<dbReference type="SUPFAM" id="SSF47954">
    <property type="entry name" value="Cyclin-like"/>
    <property type="match status" value="1"/>
</dbReference>
<name>A0A8J8TB01_HALGN</name>
<feature type="compositionally biased region" description="Polar residues" evidence="1">
    <location>
        <begin position="311"/>
        <end position="364"/>
    </location>
</feature>
<feature type="region of interest" description="Disordered" evidence="1">
    <location>
        <begin position="253"/>
        <end position="273"/>
    </location>
</feature>
<dbReference type="GO" id="GO:0019901">
    <property type="term" value="F:protein kinase binding"/>
    <property type="evidence" value="ECO:0007669"/>
    <property type="project" value="InterPro"/>
</dbReference>
<feature type="compositionally biased region" description="Polar residues" evidence="1">
    <location>
        <begin position="1"/>
        <end position="21"/>
    </location>
</feature>
<reference evidence="2" key="1">
    <citation type="submission" date="2019-06" db="EMBL/GenBank/DDBJ databases">
        <authorList>
            <person name="Zheng W."/>
        </authorList>
    </citation>
    <scope>NUCLEOTIDE SEQUENCE</scope>
    <source>
        <strain evidence="2">QDHG01</strain>
    </source>
</reference>
<accession>A0A8J8TB01</accession>
<protein>
    <submittedName>
        <fullName evidence="2">Uncharacterized protein</fullName>
    </submittedName>
</protein>
<dbReference type="OrthoDB" id="337735at2759"/>